<comment type="caution">
    <text evidence="1">The sequence shown here is derived from an EMBL/GenBank/DDBJ whole genome shotgun (WGS) entry which is preliminary data.</text>
</comment>
<proteinExistence type="predicted"/>
<sequence length="367" mass="42121">MSGYETAGTEGIPLSQANIYISPLNRYMNKKAEGLNGDSIQKLVQSSCINLINEEDRNTFARLLPEPTYHSIVREPAMINALFDKLRVFQFDEEVDKIIDSIDQEKAKQKNKKSDEYNLLLKNFPLYKRETKSSKSCHLRLFQQLLEPIFIKNSVLSKDGSSICRAVQRMQIIHEAKVADGKHSDLLLESNIEEEAEEGEVESIELCSIGFKKSNKYKSALRRQQHKNIKINACILNDICLLVNDPTLPIVYLDFSGRSAYIVQLFRFQDCFVSHEVGDFIRMKSLLELDLFRQCILNLYTWRQFVVNTNNTVLLARLTLESQYSLVDVSDNRDVKSIVSSSYRVKSIKVVLSPSKGPKRTRSTFEE</sequence>
<dbReference type="EMBL" id="BAABUJ010000039">
    <property type="protein sequence ID" value="GAA5804919.1"/>
    <property type="molecule type" value="Genomic_DNA"/>
</dbReference>
<organism evidence="1 2">
    <name type="scientific">Helicostylum pulchrum</name>
    <dbReference type="NCBI Taxonomy" id="562976"/>
    <lineage>
        <taxon>Eukaryota</taxon>
        <taxon>Fungi</taxon>
        <taxon>Fungi incertae sedis</taxon>
        <taxon>Mucoromycota</taxon>
        <taxon>Mucoromycotina</taxon>
        <taxon>Mucoromycetes</taxon>
        <taxon>Mucorales</taxon>
        <taxon>Mucorineae</taxon>
        <taxon>Mucoraceae</taxon>
        <taxon>Helicostylum</taxon>
    </lineage>
</organism>
<protein>
    <submittedName>
        <fullName evidence="1">Uncharacterized protein</fullName>
    </submittedName>
</protein>
<dbReference type="Proteomes" id="UP001476247">
    <property type="component" value="Unassembled WGS sequence"/>
</dbReference>
<evidence type="ECO:0000313" key="1">
    <source>
        <dbReference type="EMBL" id="GAA5804919.1"/>
    </source>
</evidence>
<evidence type="ECO:0000313" key="2">
    <source>
        <dbReference type="Proteomes" id="UP001476247"/>
    </source>
</evidence>
<reference evidence="1 2" key="1">
    <citation type="submission" date="2024-04" db="EMBL/GenBank/DDBJ databases">
        <title>genome sequences of Mucor flavus KT1a and Helicostylum pulchrum KT1b strains isolation_sourced from the surface of a dry-aged beef.</title>
        <authorList>
            <person name="Toyotome T."/>
            <person name="Hosono M."/>
            <person name="Torimaru M."/>
            <person name="Fukuda K."/>
            <person name="Mikami N."/>
        </authorList>
    </citation>
    <scope>NUCLEOTIDE SEQUENCE [LARGE SCALE GENOMIC DNA]</scope>
    <source>
        <strain evidence="1 2">KT1b</strain>
    </source>
</reference>
<gene>
    <name evidence="1" type="ORF">HPULCUR_010428</name>
</gene>
<keyword evidence="2" id="KW-1185">Reference proteome</keyword>
<accession>A0ABP9YD85</accession>
<name>A0ABP9YD85_9FUNG</name>